<evidence type="ECO:0000313" key="8">
    <source>
        <dbReference type="EMBL" id="KAJ0967305.1"/>
    </source>
</evidence>
<feature type="signal peptide" evidence="6">
    <location>
        <begin position="1"/>
        <end position="22"/>
    </location>
</feature>
<dbReference type="CDD" id="cd05476">
    <property type="entry name" value="pepsin_A_like_plant"/>
    <property type="match status" value="1"/>
</dbReference>
<comment type="caution">
    <text evidence="8">The sequence shown here is derived from an EMBL/GenBank/DDBJ whole genome shotgun (WGS) entry which is preliminary data.</text>
</comment>
<proteinExistence type="inferred from homology"/>
<sequence length="350" mass="39073">MMNIFFIFILLSILSNSKLVSSSTKHTGFAVKLIHRYSPRSPFYDPNVSAVDRWKAMHRHSELRVDYFRTIMKWKSLSSSSSVSLEAARSPVIPVTAVSYLMMFKLGDPPVDVWASIDTGSGMLWIQCLPCLECYHQAAPVFDPKKSTTYRDEPCNTDSCKRFPEYNCSSRNVCKYETRYGDGSMSIGDVSRESISFLTTDTKNSTVTIQDLLFGCAHENWGQYEEEEQGIVGMSMSKNSLISQIGGAVKGRFSTCFVDIDDEHSGSQMLFGDMAVLAGDPTPLAVSSNDTTWYYINLDDISVGKERLNLPPRLFHRDSSGNGGMILDTVSSSSLVIRFSCFVVYVPQLV</sequence>
<evidence type="ECO:0000256" key="4">
    <source>
        <dbReference type="ARBA" id="ARBA00022801"/>
    </source>
</evidence>
<evidence type="ECO:0000256" key="5">
    <source>
        <dbReference type="ARBA" id="ARBA00023180"/>
    </source>
</evidence>
<keyword evidence="2" id="KW-0645">Protease</keyword>
<dbReference type="InterPro" id="IPR033121">
    <property type="entry name" value="PEPTIDASE_A1"/>
</dbReference>
<gene>
    <name evidence="8" type="ORF">J5N97_024222</name>
</gene>
<feature type="chain" id="PRO_5038670274" description="Peptidase A1 domain-containing protein" evidence="6">
    <location>
        <begin position="23"/>
        <end position="350"/>
    </location>
</feature>
<dbReference type="PROSITE" id="PS51767">
    <property type="entry name" value="PEPTIDASE_A1"/>
    <property type="match status" value="1"/>
</dbReference>
<dbReference type="InterPro" id="IPR032799">
    <property type="entry name" value="TAXi_C"/>
</dbReference>
<reference evidence="8" key="2">
    <citation type="journal article" date="2022" name="Hortic Res">
        <title>The genome of Dioscorea zingiberensis sheds light on the biosynthesis, origin and evolution of the medicinally important diosgenin saponins.</title>
        <authorList>
            <person name="Li Y."/>
            <person name="Tan C."/>
            <person name="Li Z."/>
            <person name="Guo J."/>
            <person name="Li S."/>
            <person name="Chen X."/>
            <person name="Wang C."/>
            <person name="Dai X."/>
            <person name="Yang H."/>
            <person name="Song W."/>
            <person name="Hou L."/>
            <person name="Xu J."/>
            <person name="Tong Z."/>
            <person name="Xu A."/>
            <person name="Yuan X."/>
            <person name="Wang W."/>
            <person name="Yang Q."/>
            <person name="Chen L."/>
            <person name="Sun Z."/>
            <person name="Wang K."/>
            <person name="Pan B."/>
            <person name="Chen J."/>
            <person name="Bao Y."/>
            <person name="Liu F."/>
            <person name="Qi X."/>
            <person name="Gang D.R."/>
            <person name="Wen J."/>
            <person name="Li J."/>
        </authorList>
    </citation>
    <scope>NUCLEOTIDE SEQUENCE</scope>
    <source>
        <strain evidence="8">Dzin_1.0</strain>
    </source>
</reference>
<dbReference type="GO" id="GO:0005576">
    <property type="term" value="C:extracellular region"/>
    <property type="evidence" value="ECO:0007669"/>
    <property type="project" value="TreeGrafter"/>
</dbReference>
<protein>
    <recommendedName>
        <fullName evidence="7">Peptidase A1 domain-containing protein</fullName>
    </recommendedName>
</protein>
<keyword evidence="4" id="KW-0378">Hydrolase</keyword>
<dbReference type="PANTHER" id="PTHR47967">
    <property type="entry name" value="OS07G0603500 PROTEIN-RELATED"/>
    <property type="match status" value="1"/>
</dbReference>
<name>A0A9D5H8M0_9LILI</name>
<dbReference type="Pfam" id="PF14541">
    <property type="entry name" value="TAXi_C"/>
    <property type="match status" value="1"/>
</dbReference>
<dbReference type="InterPro" id="IPR034161">
    <property type="entry name" value="Pepsin-like_plant"/>
</dbReference>
<evidence type="ECO:0000259" key="7">
    <source>
        <dbReference type="PROSITE" id="PS51767"/>
    </source>
</evidence>
<keyword evidence="6" id="KW-0732">Signal</keyword>
<dbReference type="PANTHER" id="PTHR47967:SF14">
    <property type="entry name" value="EUKARYOTIC ASPARTYL PROTEASE FAMILY PROTEIN"/>
    <property type="match status" value="1"/>
</dbReference>
<dbReference type="Proteomes" id="UP001085076">
    <property type="component" value="Miscellaneous, Linkage group lg07"/>
</dbReference>
<dbReference type="Pfam" id="PF14543">
    <property type="entry name" value="TAXi_N"/>
    <property type="match status" value="1"/>
</dbReference>
<dbReference type="Gene3D" id="2.40.70.10">
    <property type="entry name" value="Acid Proteases"/>
    <property type="match status" value="2"/>
</dbReference>
<organism evidence="8 9">
    <name type="scientific">Dioscorea zingiberensis</name>
    <dbReference type="NCBI Taxonomy" id="325984"/>
    <lineage>
        <taxon>Eukaryota</taxon>
        <taxon>Viridiplantae</taxon>
        <taxon>Streptophyta</taxon>
        <taxon>Embryophyta</taxon>
        <taxon>Tracheophyta</taxon>
        <taxon>Spermatophyta</taxon>
        <taxon>Magnoliopsida</taxon>
        <taxon>Liliopsida</taxon>
        <taxon>Dioscoreales</taxon>
        <taxon>Dioscoreaceae</taxon>
        <taxon>Dioscorea</taxon>
    </lineage>
</organism>
<comment type="similarity">
    <text evidence="1">Belongs to the peptidase A1 family.</text>
</comment>
<evidence type="ECO:0000256" key="3">
    <source>
        <dbReference type="ARBA" id="ARBA00022750"/>
    </source>
</evidence>
<dbReference type="OrthoDB" id="635956at2759"/>
<dbReference type="GO" id="GO:0006508">
    <property type="term" value="P:proteolysis"/>
    <property type="evidence" value="ECO:0007669"/>
    <property type="project" value="UniProtKB-KW"/>
</dbReference>
<dbReference type="InterPro" id="IPR032861">
    <property type="entry name" value="TAXi_N"/>
</dbReference>
<keyword evidence="5" id="KW-0325">Glycoprotein</keyword>
<dbReference type="InterPro" id="IPR051708">
    <property type="entry name" value="Plant_Aspart_Prot_A1"/>
</dbReference>
<keyword evidence="3" id="KW-0064">Aspartyl protease</keyword>
<keyword evidence="9" id="KW-1185">Reference proteome</keyword>
<evidence type="ECO:0000256" key="6">
    <source>
        <dbReference type="SAM" id="SignalP"/>
    </source>
</evidence>
<evidence type="ECO:0000256" key="1">
    <source>
        <dbReference type="ARBA" id="ARBA00007447"/>
    </source>
</evidence>
<evidence type="ECO:0000313" key="9">
    <source>
        <dbReference type="Proteomes" id="UP001085076"/>
    </source>
</evidence>
<dbReference type="GO" id="GO:0004190">
    <property type="term" value="F:aspartic-type endopeptidase activity"/>
    <property type="evidence" value="ECO:0007669"/>
    <property type="project" value="UniProtKB-KW"/>
</dbReference>
<feature type="domain" description="Peptidase A1" evidence="7">
    <location>
        <begin position="100"/>
        <end position="350"/>
    </location>
</feature>
<dbReference type="EMBL" id="JAGGNH010000007">
    <property type="protein sequence ID" value="KAJ0967305.1"/>
    <property type="molecule type" value="Genomic_DNA"/>
</dbReference>
<evidence type="ECO:0000256" key="2">
    <source>
        <dbReference type="ARBA" id="ARBA00022670"/>
    </source>
</evidence>
<accession>A0A9D5H8M0</accession>
<dbReference type="AlphaFoldDB" id="A0A9D5H8M0"/>
<dbReference type="InterPro" id="IPR021109">
    <property type="entry name" value="Peptidase_aspartic_dom_sf"/>
</dbReference>
<reference evidence="8" key="1">
    <citation type="submission" date="2021-03" db="EMBL/GenBank/DDBJ databases">
        <authorList>
            <person name="Li Z."/>
            <person name="Yang C."/>
        </authorList>
    </citation>
    <scope>NUCLEOTIDE SEQUENCE</scope>
    <source>
        <strain evidence="8">Dzin_1.0</strain>
        <tissue evidence="8">Leaf</tissue>
    </source>
</reference>
<dbReference type="SUPFAM" id="SSF50630">
    <property type="entry name" value="Acid proteases"/>
    <property type="match status" value="1"/>
</dbReference>